<keyword evidence="2" id="KW-1185">Reference proteome</keyword>
<proteinExistence type="predicted"/>
<name>A0AAJ0DKQ5_9PEZI</name>
<accession>A0AAJ0DKQ5</accession>
<dbReference type="AlphaFoldDB" id="A0AAJ0DKQ5"/>
<reference evidence="1" key="1">
    <citation type="submission" date="2023-04" db="EMBL/GenBank/DDBJ databases">
        <title>Black Yeasts Isolated from many extreme environments.</title>
        <authorList>
            <person name="Coleine C."/>
            <person name="Stajich J.E."/>
            <person name="Selbmann L."/>
        </authorList>
    </citation>
    <scope>NUCLEOTIDE SEQUENCE</scope>
    <source>
        <strain evidence="1">CCFEE 5312</strain>
    </source>
</reference>
<evidence type="ECO:0000313" key="1">
    <source>
        <dbReference type="EMBL" id="KAK3052065.1"/>
    </source>
</evidence>
<sequence>MAAILAFIPGLFIAPILGILGFGAAGPVARGWAAWFQGAYGVPWLFRLLQGAAMGGAGAAMLDGLFWAGAGLGWGGTGCGYRWSTWLVHVK</sequence>
<comment type="caution">
    <text evidence="1">The sequence shown here is derived from an EMBL/GenBank/DDBJ whole genome shotgun (WGS) entry which is preliminary data.</text>
</comment>
<gene>
    <name evidence="1" type="ORF">LTR09_006657</name>
</gene>
<dbReference type="Proteomes" id="UP001271007">
    <property type="component" value="Unassembled WGS sequence"/>
</dbReference>
<evidence type="ECO:0000313" key="2">
    <source>
        <dbReference type="Proteomes" id="UP001271007"/>
    </source>
</evidence>
<protein>
    <submittedName>
        <fullName evidence="1">Uncharacterized protein</fullName>
    </submittedName>
</protein>
<organism evidence="1 2">
    <name type="scientific">Extremus antarcticus</name>
    <dbReference type="NCBI Taxonomy" id="702011"/>
    <lineage>
        <taxon>Eukaryota</taxon>
        <taxon>Fungi</taxon>
        <taxon>Dikarya</taxon>
        <taxon>Ascomycota</taxon>
        <taxon>Pezizomycotina</taxon>
        <taxon>Dothideomycetes</taxon>
        <taxon>Dothideomycetidae</taxon>
        <taxon>Mycosphaerellales</taxon>
        <taxon>Extremaceae</taxon>
        <taxon>Extremus</taxon>
    </lineage>
</organism>
<dbReference type="EMBL" id="JAWDJX010000022">
    <property type="protein sequence ID" value="KAK3052065.1"/>
    <property type="molecule type" value="Genomic_DNA"/>
</dbReference>